<feature type="compositionally biased region" description="Polar residues" evidence="3">
    <location>
        <begin position="468"/>
        <end position="508"/>
    </location>
</feature>
<feature type="compositionally biased region" description="Basic and acidic residues" evidence="3">
    <location>
        <begin position="193"/>
        <end position="204"/>
    </location>
</feature>
<dbReference type="GO" id="GO:0006338">
    <property type="term" value="P:chromatin remodeling"/>
    <property type="evidence" value="ECO:0007669"/>
    <property type="project" value="UniProtKB-ARBA"/>
</dbReference>
<dbReference type="InterPro" id="IPR016197">
    <property type="entry name" value="Chromo-like_dom_sf"/>
</dbReference>
<gene>
    <name evidence="5" type="ORF">L207DRAFT_514597</name>
</gene>
<feature type="compositionally biased region" description="Polar residues" evidence="3">
    <location>
        <begin position="717"/>
        <end position="729"/>
    </location>
</feature>
<evidence type="ECO:0000313" key="5">
    <source>
        <dbReference type="EMBL" id="PMD37312.1"/>
    </source>
</evidence>
<dbReference type="STRING" id="1149755.A0A2J6RFL6"/>
<feature type="compositionally biased region" description="Polar residues" evidence="3">
    <location>
        <begin position="605"/>
        <end position="618"/>
    </location>
</feature>
<feature type="domain" description="Chromo" evidence="4">
    <location>
        <begin position="59"/>
        <end position="100"/>
    </location>
</feature>
<feature type="coiled-coil region" evidence="2">
    <location>
        <begin position="1332"/>
        <end position="1551"/>
    </location>
</feature>
<protein>
    <recommendedName>
        <fullName evidence="4">Chromo domain-containing protein</fullName>
    </recommendedName>
</protein>
<feature type="compositionally biased region" description="Low complexity" evidence="3">
    <location>
        <begin position="241"/>
        <end position="266"/>
    </location>
</feature>
<dbReference type="Gene3D" id="2.40.50.40">
    <property type="match status" value="1"/>
</dbReference>
<feature type="compositionally biased region" description="Basic and acidic residues" evidence="3">
    <location>
        <begin position="1"/>
        <end position="10"/>
    </location>
</feature>
<dbReference type="InterPro" id="IPR021006">
    <property type="entry name" value="Hda2/3"/>
</dbReference>
<feature type="compositionally biased region" description="Polar residues" evidence="3">
    <location>
        <begin position="332"/>
        <end position="343"/>
    </location>
</feature>
<feature type="compositionally biased region" description="Low complexity" evidence="3">
    <location>
        <begin position="27"/>
        <end position="38"/>
    </location>
</feature>
<feature type="region of interest" description="Disordered" evidence="3">
    <location>
        <begin position="1"/>
        <end position="65"/>
    </location>
</feature>
<feature type="compositionally biased region" description="Polar residues" evidence="3">
    <location>
        <begin position="743"/>
        <end position="787"/>
    </location>
</feature>
<dbReference type="OrthoDB" id="3647690at2759"/>
<feature type="region of interest" description="Disordered" evidence="3">
    <location>
        <begin position="1593"/>
        <end position="1642"/>
    </location>
</feature>
<name>A0A2J6RFL6_HYAVF</name>
<feature type="compositionally biased region" description="Low complexity" evidence="3">
    <location>
        <begin position="1225"/>
        <end position="1237"/>
    </location>
</feature>
<feature type="compositionally biased region" description="Basic and acidic residues" evidence="3">
    <location>
        <begin position="807"/>
        <end position="816"/>
    </location>
</feature>
<feature type="compositionally biased region" description="Polar residues" evidence="3">
    <location>
        <begin position="663"/>
        <end position="698"/>
    </location>
</feature>
<proteinExistence type="predicted"/>
<feature type="compositionally biased region" description="Polar residues" evidence="3">
    <location>
        <begin position="183"/>
        <end position="192"/>
    </location>
</feature>
<feature type="region of interest" description="Disordered" evidence="3">
    <location>
        <begin position="1553"/>
        <end position="1578"/>
    </location>
</feature>
<comment type="subunit">
    <text evidence="1">Component of the NuA4 histone acetyltransferase complex.</text>
</comment>
<feature type="compositionally biased region" description="Basic residues" evidence="3">
    <location>
        <begin position="39"/>
        <end position="48"/>
    </location>
</feature>
<evidence type="ECO:0000313" key="6">
    <source>
        <dbReference type="Proteomes" id="UP000235786"/>
    </source>
</evidence>
<evidence type="ECO:0000256" key="1">
    <source>
        <dbReference type="ARBA" id="ARBA00011353"/>
    </source>
</evidence>
<feature type="compositionally biased region" description="Basic and acidic residues" evidence="3">
    <location>
        <begin position="509"/>
        <end position="519"/>
    </location>
</feature>
<sequence>MDPESRKRVGESSSPQHSVPKSRNRKSLAASSSPAPRRSAPKKKARRKREAESEKQFSLQDPGILDQKEVNGKVYYLLNWADDPVTKETYEPTWEPYENVSLDVVAEWQSRRSPVGGARAEVAADTQHSGIIDLTGEDEESIQDSQSPRPAKRRRITHGPNPTSEERTPEKKPRKVGTVESARFQSVSQESVYQKEKPNEIKDSYEDDQQLSAAEVGEARVEILGPQKGFDRDAYSKVITSSQPSQPSDNSQIPQNSPSQDFSSPQFPTPAPRHKYSSLIWDEDIEGVVPDSQELGSSSYVPSTTQVSKTVSTSPGDSEVQTETDIEAAGCTQVTSGGEFSVSGTIDSQSAEAVNALTQASYFDNSGQSSSIRTESSVLPSSDRNQPRKQEPLENQARYSDLLGAAVTSPNSSAQSEEERNSLPILRASSDSGLVEGLTQAPQATQQSSAAPDEAESIHNSAAHPGVEQSSLPVSANSSPQLSEFTPKGRSQNKTPTPLQEIPSTPQNHDSDSLHHGSNERPNTGPLPSQSSQLILSDVQESSSVAFGTQVSFQRFAGDENHFSSSLISLRSSSIPSSSAASPSIPTVFTLSNERQSAGGREQPDSSIEQDTEQSQTLPPESYQPQGSSESSSAQTTVPTQIFFTAPATPVQTPREDLDYSSVELTSNEISDSPFQGPVTNTKQSPSTSDALHPQSTSTEHRSQSLPSPPFEKTDSSGEQFAQLTSQNQPPTPIEYIHGPGSTIEQSSPSHSSFENFGTMTFQQTQSSQPVLSNSTMDAPPASTSNPVKVDTPLLAKLKMKKAEAIARKAAERERAANASSSLPQLPAPLSPALQSPDPPIITTHTQTLQPPALSPEVQLPLLRSPPPLSPELELEPASTHEAAAALNHAAVRANQALPVQSTIEEAALVTEPIISPMVSPEAEAEPEAELLPTTLHVLPQDLEEYAVPLPMVSFARDVYVNAIRSRKNQRYEFLTSEVLDTSLVREIDAMIGELDLLCSHQDLIQDDFSTQRMDDYSVQAKWAENVSTKCIFLVEFLSSMQTEAKQIAVLVRPGRMLEIIEAIFNWHSFVYSRADRPGYTGNASGGPMKISLIPTRGEILEFEPPSIVIAFDSTCTSVPFMKDLRTLPTSPTKLVPLLSLVVTNSIEHLERCFPSNLEAVERKIKLVSCLTQLKDNVGKLSIGYHDPPAAAKAITDYVMNGAIEGTWPLQPLPDIEDLKLDVDSSQSQQAQEASSEIPSSNISLVQTSQFGTKRQLAVGDDVGGESPKRQRLTPTSGEPEPTRISETDLHTSSRKDPSASAELSEIMAKTNALDNEQGAQVASLLKMVTELETHLRSREASESELRQINQDLEARCKDYESSIASIQPKYQEALNDRSEFEHENNLAKARQAHLRKELETKDSENTKLRDAKAALEKELIEARTALSSSSIPEIAELGKLKEEVLQERSEKERLQKRLANMQGDLEYMRNNYQNSSTLAAQHASENQALQAELAKLREKDKRDMVRIHEIQKNSEVKEYLRRVNKLKEENSELERELEKKHDELKAVMNGRRATRGTSVPRSPRMGTGGTMSPGPRPMGRAAMQMGNIGMAMSGSNGGSRGNSPAPGDLGGFRGTGSFVGEALFQDGRPPGNVRWGNHLQQ</sequence>
<dbReference type="EMBL" id="KZ613949">
    <property type="protein sequence ID" value="PMD37312.1"/>
    <property type="molecule type" value="Genomic_DNA"/>
</dbReference>
<accession>A0A2J6RFL6</accession>
<keyword evidence="6" id="KW-1185">Reference proteome</keyword>
<feature type="compositionally biased region" description="Low complexity" evidence="3">
    <location>
        <begin position="526"/>
        <end position="536"/>
    </location>
</feature>
<evidence type="ECO:0000259" key="4">
    <source>
        <dbReference type="PROSITE" id="PS50013"/>
    </source>
</evidence>
<dbReference type="GO" id="GO:0070823">
    <property type="term" value="C:HDA1 complex"/>
    <property type="evidence" value="ECO:0007669"/>
    <property type="project" value="InterPro"/>
</dbReference>
<feature type="compositionally biased region" description="Low complexity" evidence="3">
    <location>
        <begin position="301"/>
        <end position="314"/>
    </location>
</feature>
<evidence type="ECO:0000256" key="2">
    <source>
        <dbReference type="SAM" id="Coils"/>
    </source>
</evidence>
<dbReference type="SUPFAM" id="SSF54160">
    <property type="entry name" value="Chromo domain-like"/>
    <property type="match status" value="1"/>
</dbReference>
<feature type="region of interest" description="Disordered" evidence="3">
    <location>
        <begin position="569"/>
        <end position="789"/>
    </location>
</feature>
<feature type="compositionally biased region" description="Polar residues" evidence="3">
    <location>
        <begin position="587"/>
        <end position="596"/>
    </location>
</feature>
<dbReference type="Proteomes" id="UP000235786">
    <property type="component" value="Unassembled WGS sequence"/>
</dbReference>
<feature type="compositionally biased region" description="Low complexity" evidence="3">
    <location>
        <begin position="569"/>
        <end position="586"/>
    </location>
</feature>
<dbReference type="Pfam" id="PF11496">
    <property type="entry name" value="HDA2-3"/>
    <property type="match status" value="1"/>
</dbReference>
<feature type="region of interest" description="Disordered" evidence="3">
    <location>
        <begin position="362"/>
        <end position="536"/>
    </location>
</feature>
<feature type="compositionally biased region" description="Low complexity" evidence="3">
    <location>
        <begin position="619"/>
        <end position="633"/>
    </location>
</feature>
<feature type="compositionally biased region" description="Polar residues" evidence="3">
    <location>
        <begin position="362"/>
        <end position="384"/>
    </location>
</feature>
<dbReference type="InterPro" id="IPR000953">
    <property type="entry name" value="Chromo/chromo_shadow_dom"/>
</dbReference>
<dbReference type="Gene3D" id="3.40.50.12360">
    <property type="match status" value="1"/>
</dbReference>
<dbReference type="PROSITE" id="PS50013">
    <property type="entry name" value="CHROMO_2"/>
    <property type="match status" value="1"/>
</dbReference>
<feature type="region of interest" description="Disordered" evidence="3">
    <location>
        <begin position="1259"/>
        <end position="1303"/>
    </location>
</feature>
<feature type="region of interest" description="Disordered" evidence="3">
    <location>
        <begin position="110"/>
        <end position="343"/>
    </location>
</feature>
<feature type="region of interest" description="Disordered" evidence="3">
    <location>
        <begin position="807"/>
        <end position="828"/>
    </location>
</feature>
<keyword evidence="2" id="KW-0175">Coiled coil</keyword>
<feature type="compositionally biased region" description="Polar residues" evidence="3">
    <location>
        <begin position="634"/>
        <end position="643"/>
    </location>
</feature>
<feature type="compositionally biased region" description="Low complexity" evidence="3">
    <location>
        <begin position="439"/>
        <end position="452"/>
    </location>
</feature>
<reference evidence="5 6" key="1">
    <citation type="submission" date="2016-04" db="EMBL/GenBank/DDBJ databases">
        <title>A degradative enzymes factory behind the ericoid mycorrhizal symbiosis.</title>
        <authorList>
            <consortium name="DOE Joint Genome Institute"/>
            <person name="Martino E."/>
            <person name="Morin E."/>
            <person name="Grelet G."/>
            <person name="Kuo A."/>
            <person name="Kohler A."/>
            <person name="Daghino S."/>
            <person name="Barry K."/>
            <person name="Choi C."/>
            <person name="Cichocki N."/>
            <person name="Clum A."/>
            <person name="Copeland A."/>
            <person name="Hainaut M."/>
            <person name="Haridas S."/>
            <person name="Labutti K."/>
            <person name="Lindquist E."/>
            <person name="Lipzen A."/>
            <person name="Khouja H.-R."/>
            <person name="Murat C."/>
            <person name="Ohm R."/>
            <person name="Olson A."/>
            <person name="Spatafora J."/>
            <person name="Veneault-Fourrey C."/>
            <person name="Henrissat B."/>
            <person name="Grigoriev I."/>
            <person name="Martin F."/>
            <person name="Perotto S."/>
        </authorList>
    </citation>
    <scope>NUCLEOTIDE SEQUENCE [LARGE SCALE GENOMIC DNA]</scope>
    <source>
        <strain evidence="5 6">F</strain>
    </source>
</reference>
<feature type="region of interest" description="Disordered" evidence="3">
    <location>
        <begin position="1223"/>
        <end position="1245"/>
    </location>
</feature>
<dbReference type="InterPro" id="IPR038609">
    <property type="entry name" value="HDA1_su2/3_sf"/>
</dbReference>
<organism evidence="5 6">
    <name type="scientific">Hyaloscypha variabilis (strain UAMH 11265 / GT02V1 / F)</name>
    <name type="common">Meliniomyces variabilis</name>
    <dbReference type="NCBI Taxonomy" id="1149755"/>
    <lineage>
        <taxon>Eukaryota</taxon>
        <taxon>Fungi</taxon>
        <taxon>Dikarya</taxon>
        <taxon>Ascomycota</taxon>
        <taxon>Pezizomycotina</taxon>
        <taxon>Leotiomycetes</taxon>
        <taxon>Helotiales</taxon>
        <taxon>Hyaloscyphaceae</taxon>
        <taxon>Hyaloscypha</taxon>
        <taxon>Hyaloscypha variabilis</taxon>
    </lineage>
</organism>
<feature type="compositionally biased region" description="Basic and acidic residues" evidence="3">
    <location>
        <begin position="1281"/>
        <end position="1298"/>
    </location>
</feature>
<evidence type="ECO:0000256" key="3">
    <source>
        <dbReference type="SAM" id="MobiDB-lite"/>
    </source>
</evidence>